<gene>
    <name evidence="1" type="ORF">GJ744_009109</name>
</gene>
<dbReference type="AlphaFoldDB" id="A0A8H7AG69"/>
<evidence type="ECO:0000313" key="1">
    <source>
        <dbReference type="EMBL" id="KAF7508560.1"/>
    </source>
</evidence>
<reference evidence="1" key="1">
    <citation type="submission" date="2020-02" db="EMBL/GenBank/DDBJ databases">
        <authorList>
            <person name="Palmer J.M."/>
        </authorList>
    </citation>
    <scope>NUCLEOTIDE SEQUENCE</scope>
    <source>
        <strain evidence="1">EPUS1.4</strain>
        <tissue evidence="1">Thallus</tissue>
    </source>
</reference>
<dbReference type="EMBL" id="JAACFV010000052">
    <property type="protein sequence ID" value="KAF7508560.1"/>
    <property type="molecule type" value="Genomic_DNA"/>
</dbReference>
<protein>
    <submittedName>
        <fullName evidence="1">Uncharacterized protein</fullName>
    </submittedName>
</protein>
<proteinExistence type="predicted"/>
<keyword evidence="2" id="KW-1185">Reference proteome</keyword>
<evidence type="ECO:0000313" key="2">
    <source>
        <dbReference type="Proteomes" id="UP000606974"/>
    </source>
</evidence>
<accession>A0A8H7AG69</accession>
<organism evidence="1 2">
    <name type="scientific">Endocarpon pusillum</name>
    <dbReference type="NCBI Taxonomy" id="364733"/>
    <lineage>
        <taxon>Eukaryota</taxon>
        <taxon>Fungi</taxon>
        <taxon>Dikarya</taxon>
        <taxon>Ascomycota</taxon>
        <taxon>Pezizomycotina</taxon>
        <taxon>Eurotiomycetes</taxon>
        <taxon>Chaetothyriomycetidae</taxon>
        <taxon>Verrucariales</taxon>
        <taxon>Verrucariaceae</taxon>
        <taxon>Endocarpon</taxon>
    </lineage>
</organism>
<comment type="caution">
    <text evidence="1">The sequence shown here is derived from an EMBL/GenBank/DDBJ whole genome shotgun (WGS) entry which is preliminary data.</text>
</comment>
<name>A0A8H7AG69_9EURO</name>
<sequence length="104" mass="11920">MRILCLELQWDLKSRLRAKDLFPGDPAILIHQIKPTGDDFKGEIHVPVQNNLEMETFVPEKASGKKWPGGYCAEQLVRTLFFDNSSRSRRSGLLPKFLMSLSIF</sequence>
<dbReference type="Proteomes" id="UP000606974">
    <property type="component" value="Unassembled WGS sequence"/>
</dbReference>